<dbReference type="PANTHER" id="PTHR43788">
    <property type="entry name" value="DNA2/NAM7 HELICASE FAMILY MEMBER"/>
    <property type="match status" value="1"/>
</dbReference>
<dbReference type="Gene3D" id="2.40.30.270">
    <property type="match status" value="1"/>
</dbReference>
<dbReference type="GO" id="GO:0003677">
    <property type="term" value="F:DNA binding"/>
    <property type="evidence" value="ECO:0007669"/>
    <property type="project" value="InterPro"/>
</dbReference>
<dbReference type="FunFam" id="3.30.1370.50:FF:000002">
    <property type="entry name" value="Immunoglobulin mu DNA-binding protein 2"/>
    <property type="match status" value="1"/>
</dbReference>
<feature type="region of interest" description="Disordered" evidence="16">
    <location>
        <begin position="818"/>
        <end position="907"/>
    </location>
</feature>
<dbReference type="CDD" id="cd18808">
    <property type="entry name" value="SF1_C_Upf1"/>
    <property type="match status" value="1"/>
</dbReference>
<dbReference type="FunFam" id="3.40.50.300:FF:001146">
    <property type="entry name" value="DNA-binding protein SMUBP-2 isoform X1"/>
    <property type="match status" value="1"/>
</dbReference>
<evidence type="ECO:0008006" key="21">
    <source>
        <dbReference type="Google" id="ProtNLM"/>
    </source>
</evidence>
<keyword evidence="11" id="KW-0067">ATP-binding</keyword>
<dbReference type="GO" id="GO:0003723">
    <property type="term" value="F:RNA binding"/>
    <property type="evidence" value="ECO:0007669"/>
    <property type="project" value="UniProtKB-KW"/>
</dbReference>
<dbReference type="SUPFAM" id="SSF82708">
    <property type="entry name" value="R3H domain"/>
    <property type="match status" value="1"/>
</dbReference>
<evidence type="ECO:0000256" key="13">
    <source>
        <dbReference type="ARBA" id="ARBA00023242"/>
    </source>
</evidence>
<dbReference type="InterPro" id="IPR035896">
    <property type="entry name" value="AN1-like_Znf"/>
</dbReference>
<proteinExistence type="inferred from homology"/>
<dbReference type="GO" id="GO:0008270">
    <property type="term" value="F:zinc ion binding"/>
    <property type="evidence" value="ECO:0007669"/>
    <property type="project" value="UniProtKB-KW"/>
</dbReference>
<dbReference type="GO" id="GO:0043139">
    <property type="term" value="F:5'-3' DNA helicase activity"/>
    <property type="evidence" value="ECO:0007669"/>
    <property type="project" value="TreeGrafter"/>
</dbReference>
<feature type="region of interest" description="Disordered" evidence="16">
    <location>
        <begin position="1"/>
        <end position="24"/>
    </location>
</feature>
<dbReference type="Gene3D" id="4.10.1110.10">
    <property type="entry name" value="AN1-like Zinc finger"/>
    <property type="match status" value="1"/>
</dbReference>
<feature type="compositionally biased region" description="Basic and acidic residues" evidence="16">
    <location>
        <begin position="720"/>
        <end position="732"/>
    </location>
</feature>
<keyword evidence="6" id="KW-0547">Nucleotide-binding</keyword>
<evidence type="ECO:0000313" key="19">
    <source>
        <dbReference type="EMBL" id="KAH9366552.1"/>
    </source>
</evidence>
<dbReference type="GO" id="GO:0005634">
    <property type="term" value="C:nucleus"/>
    <property type="evidence" value="ECO:0007669"/>
    <property type="project" value="UniProtKB-SubCell"/>
</dbReference>
<evidence type="ECO:0000256" key="16">
    <source>
        <dbReference type="SAM" id="MobiDB-lite"/>
    </source>
</evidence>
<sequence>MDESGTGDTGGPKHDVRKNATGNIDVSLATSARETKMIHSRQGRFLQVGDLDQFVEEQLALLELERNEEVEQSTKLQEKYSVKELQSKGLCITKLVLASAHTGLYGRTICKFRSCHYGAPLPSHGFSNGDIVGVAVASDPAREVICSGVVSSVAQANITLAFDEGREVLGSDDGRIFNLLKLANDVTYRRLKRTLEALRRCREVRYSSLVEILFGTSSPTEAPALPSQQPVEFYNTKLDESQQEAVAFSLRQKELAVIHGPPGTGKTTTLVEVVLQCTRQGSKVLVCAPSNVAVDNLVERLSATPLKIVRLGHPARLLPGIARHSLDAILASSDDFGIIGDIRKEIDDLVSTAAQSKAKDKGYQTRGKLGELRKELKERERRAIGRILANAHVVLSTLTTASSDGPLRNLPESHFDVAVIDECSQALEVACWMALLRAPKCILAGDHLQLPPTIVSEAAAKGGLEVTLMERVVRRHGPVSVRMLSTQYRMHELIMRWPSQRLYGGRLRAHPSVAEHLLRDLPGVEDNEDTALPLLLIDTAGCEMAELDTPDEESKGNEGEADLVAIHVERLVSSGVPASEIAVISPYNLQVELIRLRLSSRHPDLEVRSVDGFQGREKEAVVMSFVRSNDTGSVGFLAEDRRVNVAVTRARRHLAVVCDSVTLSRHDFLKSLVDYLGEEGEVRSAREYSTELELCSSTARPSSVRLKEPKKSASKSKTKLQPDKTSKVERGGKPRQPAKANSNSCAQRSAEERTPQSKWEAAVRNFADSKDKEHSFPSSLTAFERRTVHELAEKLGLVHISEGDGAERHIVLRKHHVRERGPDPCFSNTEQQKPSQKAPPDSTDDTSAVKTEPTKTESCESECSATDAGPSTVQRTVQGATKQKKKKVVKPGNDKGKAAEGEGEAEEDFDELISKVIAADRTCGFDRCGEKLHTVLAGTGGPCPFCRRGFCFKHALPEVHGCGEEARAHARAAWHRSRGGTVAPPHTKPEKKAQVRKALGQQLAQMAESRKKQTKKK</sequence>
<keyword evidence="12" id="KW-0694">RNA-binding</keyword>
<dbReference type="InterPro" id="IPR000058">
    <property type="entry name" value="Znf_AN1"/>
</dbReference>
<evidence type="ECO:0000313" key="20">
    <source>
        <dbReference type="Proteomes" id="UP000821853"/>
    </source>
</evidence>
<dbReference type="PROSITE" id="PS51039">
    <property type="entry name" value="ZF_AN1"/>
    <property type="match status" value="1"/>
</dbReference>
<protein>
    <recommendedName>
        <fullName evidence="21">DNA-binding protein SMUBP-2</fullName>
    </recommendedName>
</protein>
<dbReference type="GO" id="GO:0005737">
    <property type="term" value="C:cytoplasm"/>
    <property type="evidence" value="ECO:0007669"/>
    <property type="project" value="UniProtKB-SubCell"/>
</dbReference>
<evidence type="ECO:0000256" key="11">
    <source>
        <dbReference type="ARBA" id="ARBA00022840"/>
    </source>
</evidence>
<organism evidence="19 20">
    <name type="scientific">Haemaphysalis longicornis</name>
    <name type="common">Bush tick</name>
    <dbReference type="NCBI Taxonomy" id="44386"/>
    <lineage>
        <taxon>Eukaryota</taxon>
        <taxon>Metazoa</taxon>
        <taxon>Ecdysozoa</taxon>
        <taxon>Arthropoda</taxon>
        <taxon>Chelicerata</taxon>
        <taxon>Arachnida</taxon>
        <taxon>Acari</taxon>
        <taxon>Parasitiformes</taxon>
        <taxon>Ixodida</taxon>
        <taxon>Ixodoidea</taxon>
        <taxon>Ixodidae</taxon>
        <taxon>Haemaphysalinae</taxon>
        <taxon>Haemaphysalis</taxon>
    </lineage>
</organism>
<evidence type="ECO:0000259" key="17">
    <source>
        <dbReference type="PROSITE" id="PS51039"/>
    </source>
</evidence>
<dbReference type="InterPro" id="IPR050534">
    <property type="entry name" value="Coronavir_polyprotein_1ab"/>
</dbReference>
<feature type="domain" description="AN1-type" evidence="17">
    <location>
        <begin position="917"/>
        <end position="970"/>
    </location>
</feature>
<dbReference type="OrthoDB" id="6513042at2759"/>
<keyword evidence="4" id="KW-0963">Cytoplasm</keyword>
<feature type="region of interest" description="Disordered" evidence="16">
    <location>
        <begin position="973"/>
        <end position="1017"/>
    </location>
</feature>
<feature type="compositionally biased region" description="Polar residues" evidence="16">
    <location>
        <begin position="826"/>
        <end position="835"/>
    </location>
</feature>
<dbReference type="Proteomes" id="UP000821853">
    <property type="component" value="Chromosome 2"/>
</dbReference>
<dbReference type="VEuPathDB" id="VectorBase:HLOH_063923"/>
<evidence type="ECO:0000256" key="1">
    <source>
        <dbReference type="ARBA" id="ARBA00004123"/>
    </source>
</evidence>
<evidence type="ECO:0000256" key="9">
    <source>
        <dbReference type="ARBA" id="ARBA00022806"/>
    </source>
</evidence>
<evidence type="ECO:0000256" key="6">
    <source>
        <dbReference type="ARBA" id="ARBA00022741"/>
    </source>
</evidence>
<dbReference type="InterPro" id="IPR027417">
    <property type="entry name" value="P-loop_NTPase"/>
</dbReference>
<evidence type="ECO:0000256" key="2">
    <source>
        <dbReference type="ARBA" id="ARBA00004496"/>
    </source>
</evidence>
<dbReference type="InterPro" id="IPR014001">
    <property type="entry name" value="Helicase_ATP-bd"/>
</dbReference>
<gene>
    <name evidence="19" type="ORF">HPB48_017451</name>
</gene>
<dbReference type="InterPro" id="IPR004483">
    <property type="entry name" value="SMUBP-2/Hcs1-like"/>
</dbReference>
<keyword evidence="8" id="KW-0378">Hydrolase</keyword>
<dbReference type="Gene3D" id="3.40.50.300">
    <property type="entry name" value="P-loop containing nucleotide triphosphate hydrolases"/>
    <property type="match status" value="2"/>
</dbReference>
<feature type="domain" description="R3H" evidence="18">
    <location>
        <begin position="753"/>
        <end position="816"/>
    </location>
</feature>
<dbReference type="Pfam" id="PF13087">
    <property type="entry name" value="AAA_12"/>
    <property type="match status" value="1"/>
</dbReference>
<dbReference type="Pfam" id="PF13086">
    <property type="entry name" value="AAA_11"/>
    <property type="match status" value="1"/>
</dbReference>
<keyword evidence="9" id="KW-0347">Helicase</keyword>
<dbReference type="InterPro" id="IPR001374">
    <property type="entry name" value="R3H_dom"/>
</dbReference>
<evidence type="ECO:0000256" key="4">
    <source>
        <dbReference type="ARBA" id="ARBA00022490"/>
    </source>
</evidence>
<feature type="region of interest" description="Disordered" evidence="16">
    <location>
        <begin position="699"/>
        <end position="759"/>
    </location>
</feature>
<dbReference type="SUPFAM" id="SSF52540">
    <property type="entry name" value="P-loop containing nucleoside triphosphate hydrolases"/>
    <property type="match status" value="1"/>
</dbReference>
<dbReference type="GO" id="GO:0005524">
    <property type="term" value="F:ATP binding"/>
    <property type="evidence" value="ECO:0007669"/>
    <property type="project" value="UniProtKB-KW"/>
</dbReference>
<comment type="catalytic activity">
    <reaction evidence="14">
        <text>ATP + H2O = ADP + phosphate + H(+)</text>
        <dbReference type="Rhea" id="RHEA:13065"/>
        <dbReference type="ChEBI" id="CHEBI:15377"/>
        <dbReference type="ChEBI" id="CHEBI:15378"/>
        <dbReference type="ChEBI" id="CHEBI:30616"/>
        <dbReference type="ChEBI" id="CHEBI:43474"/>
        <dbReference type="ChEBI" id="CHEBI:456216"/>
        <dbReference type="EC" id="3.6.4.12"/>
    </reaction>
    <physiologicalReaction direction="left-to-right" evidence="14">
        <dbReference type="Rhea" id="RHEA:13066"/>
    </physiologicalReaction>
</comment>
<dbReference type="CDD" id="cd18044">
    <property type="entry name" value="DEXXQc_SMUBP2"/>
    <property type="match status" value="1"/>
</dbReference>
<evidence type="ECO:0000256" key="14">
    <source>
        <dbReference type="ARBA" id="ARBA00048432"/>
    </source>
</evidence>
<evidence type="ECO:0000259" key="18">
    <source>
        <dbReference type="PROSITE" id="PS51061"/>
    </source>
</evidence>
<dbReference type="SMART" id="SM00382">
    <property type="entry name" value="AAA"/>
    <property type="match status" value="1"/>
</dbReference>
<comment type="caution">
    <text evidence="19">The sequence shown here is derived from an EMBL/GenBank/DDBJ whole genome shotgun (WGS) entry which is preliminary data.</text>
</comment>
<evidence type="ECO:0000256" key="5">
    <source>
        <dbReference type="ARBA" id="ARBA00022723"/>
    </source>
</evidence>
<keyword evidence="5" id="KW-0479">Metal-binding</keyword>
<dbReference type="Gene3D" id="3.30.1370.50">
    <property type="entry name" value="R3H-like domain"/>
    <property type="match status" value="1"/>
</dbReference>
<reference evidence="19 20" key="1">
    <citation type="journal article" date="2020" name="Cell">
        <title>Large-Scale Comparative Analyses of Tick Genomes Elucidate Their Genetic Diversity and Vector Capacities.</title>
        <authorList>
            <consortium name="Tick Genome and Microbiome Consortium (TIGMIC)"/>
            <person name="Jia N."/>
            <person name="Wang J."/>
            <person name="Shi W."/>
            <person name="Du L."/>
            <person name="Sun Y."/>
            <person name="Zhan W."/>
            <person name="Jiang J.F."/>
            <person name="Wang Q."/>
            <person name="Zhang B."/>
            <person name="Ji P."/>
            <person name="Bell-Sakyi L."/>
            <person name="Cui X.M."/>
            <person name="Yuan T.T."/>
            <person name="Jiang B.G."/>
            <person name="Yang W.F."/>
            <person name="Lam T.T."/>
            <person name="Chang Q.C."/>
            <person name="Ding S.J."/>
            <person name="Wang X.J."/>
            <person name="Zhu J.G."/>
            <person name="Ruan X.D."/>
            <person name="Zhao L."/>
            <person name="Wei J.T."/>
            <person name="Ye R.Z."/>
            <person name="Que T.C."/>
            <person name="Du C.H."/>
            <person name="Zhou Y.H."/>
            <person name="Cheng J.X."/>
            <person name="Dai P.F."/>
            <person name="Guo W.B."/>
            <person name="Han X.H."/>
            <person name="Huang E.J."/>
            <person name="Li L.F."/>
            <person name="Wei W."/>
            <person name="Gao Y.C."/>
            <person name="Liu J.Z."/>
            <person name="Shao H.Z."/>
            <person name="Wang X."/>
            <person name="Wang C.C."/>
            <person name="Yang T.C."/>
            <person name="Huo Q.B."/>
            <person name="Li W."/>
            <person name="Chen H.Y."/>
            <person name="Chen S.E."/>
            <person name="Zhou L.G."/>
            <person name="Ni X.B."/>
            <person name="Tian J.H."/>
            <person name="Sheng Y."/>
            <person name="Liu T."/>
            <person name="Pan Y.S."/>
            <person name="Xia L.Y."/>
            <person name="Li J."/>
            <person name="Zhao F."/>
            <person name="Cao W.C."/>
        </authorList>
    </citation>
    <scope>NUCLEOTIDE SEQUENCE [LARGE SCALE GENOMIC DNA]</scope>
    <source>
        <strain evidence="19">HaeL-2018</strain>
    </source>
</reference>
<dbReference type="NCBIfam" id="TIGR00376">
    <property type="entry name" value="IGHMBP2 family helicase"/>
    <property type="match status" value="1"/>
</dbReference>
<keyword evidence="20" id="KW-1185">Reference proteome</keyword>
<dbReference type="SUPFAM" id="SSF118310">
    <property type="entry name" value="AN1-like Zinc finger"/>
    <property type="match status" value="1"/>
</dbReference>
<dbReference type="Pfam" id="PF01428">
    <property type="entry name" value="zf-AN1"/>
    <property type="match status" value="1"/>
</dbReference>
<evidence type="ECO:0000256" key="12">
    <source>
        <dbReference type="ARBA" id="ARBA00022884"/>
    </source>
</evidence>
<dbReference type="SMART" id="SM00487">
    <property type="entry name" value="DEXDc"/>
    <property type="match status" value="1"/>
</dbReference>
<dbReference type="AlphaFoldDB" id="A0A9J6FVZ4"/>
<dbReference type="InterPro" id="IPR003593">
    <property type="entry name" value="AAA+_ATPase"/>
</dbReference>
<dbReference type="GO" id="GO:0016787">
    <property type="term" value="F:hydrolase activity"/>
    <property type="evidence" value="ECO:0007669"/>
    <property type="project" value="UniProtKB-KW"/>
</dbReference>
<dbReference type="EMBL" id="JABSTR010000004">
    <property type="protein sequence ID" value="KAH9366552.1"/>
    <property type="molecule type" value="Genomic_DNA"/>
</dbReference>
<dbReference type="PROSITE" id="PS51061">
    <property type="entry name" value="R3H"/>
    <property type="match status" value="1"/>
</dbReference>
<dbReference type="InterPro" id="IPR041677">
    <property type="entry name" value="DNA2/NAM7_AAA_11"/>
</dbReference>
<dbReference type="InterPro" id="IPR048761">
    <property type="entry name" value="SMUBP-2_HCS1_1B"/>
</dbReference>
<keyword evidence="10" id="KW-0862">Zinc</keyword>
<evidence type="ECO:0000256" key="15">
    <source>
        <dbReference type="PROSITE-ProRule" id="PRU00449"/>
    </source>
</evidence>
<dbReference type="PANTHER" id="PTHR43788:SF8">
    <property type="entry name" value="DNA-BINDING PROTEIN SMUBP-2"/>
    <property type="match status" value="1"/>
</dbReference>
<comment type="similarity">
    <text evidence="3">Belongs to the DNA2/NAM7 helicase family.</text>
</comment>
<accession>A0A9J6FVZ4</accession>
<evidence type="ECO:0000256" key="8">
    <source>
        <dbReference type="ARBA" id="ARBA00022801"/>
    </source>
</evidence>
<evidence type="ECO:0000256" key="7">
    <source>
        <dbReference type="ARBA" id="ARBA00022771"/>
    </source>
</evidence>
<dbReference type="InterPro" id="IPR041679">
    <property type="entry name" value="DNA2/NAM7-like_C"/>
</dbReference>
<dbReference type="SMART" id="SM00393">
    <property type="entry name" value="R3H"/>
    <property type="match status" value="1"/>
</dbReference>
<dbReference type="OMA" id="TIIHGPP"/>
<evidence type="ECO:0000256" key="10">
    <source>
        <dbReference type="ARBA" id="ARBA00022833"/>
    </source>
</evidence>
<keyword evidence="13" id="KW-0539">Nucleus</keyword>
<feature type="compositionally biased region" description="Polar residues" evidence="16">
    <location>
        <begin position="861"/>
        <end position="881"/>
    </location>
</feature>
<dbReference type="InterPro" id="IPR036867">
    <property type="entry name" value="R3H_dom_sf"/>
</dbReference>
<name>A0A9J6FVZ4_HAELO</name>
<dbReference type="InterPro" id="IPR047187">
    <property type="entry name" value="SF1_C_Upf1"/>
</dbReference>
<keyword evidence="7 15" id="KW-0863">Zinc-finger</keyword>
<dbReference type="Pfam" id="PF01424">
    <property type="entry name" value="R3H"/>
    <property type="match status" value="1"/>
</dbReference>
<dbReference type="Pfam" id="PF21138">
    <property type="entry name" value="SMUBP-2_HCS1_1B"/>
    <property type="match status" value="1"/>
</dbReference>
<dbReference type="SMART" id="SM00154">
    <property type="entry name" value="ZnF_AN1"/>
    <property type="match status" value="1"/>
</dbReference>
<evidence type="ECO:0000256" key="3">
    <source>
        <dbReference type="ARBA" id="ARBA00007913"/>
    </source>
</evidence>
<comment type="subcellular location">
    <subcellularLocation>
        <location evidence="2">Cytoplasm</location>
    </subcellularLocation>
    <subcellularLocation>
        <location evidence="1">Nucleus</location>
    </subcellularLocation>
</comment>